<dbReference type="Gene3D" id="2.70.98.20">
    <property type="entry name" value="Copper amine oxidase, catalytic domain"/>
    <property type="match status" value="1"/>
</dbReference>
<dbReference type="PANTHER" id="PTHR10638:SF87">
    <property type="entry name" value="AMINE OXIDASE [COPPER-CONTAINING] ALPHA 2, PEROXISOMAL-RELATED"/>
    <property type="match status" value="1"/>
</dbReference>
<evidence type="ECO:0000256" key="3">
    <source>
        <dbReference type="ARBA" id="ARBA00022772"/>
    </source>
</evidence>
<evidence type="ECO:0000256" key="2">
    <source>
        <dbReference type="ARBA" id="ARBA00022723"/>
    </source>
</evidence>
<dbReference type="Pfam" id="PF01179">
    <property type="entry name" value="Cu_amine_oxid"/>
    <property type="match status" value="1"/>
</dbReference>
<keyword evidence="11" id="KW-1185">Reference proteome</keyword>
<evidence type="ECO:0000256" key="6">
    <source>
        <dbReference type="RuleBase" id="RU000672"/>
    </source>
</evidence>
<comment type="similarity">
    <text evidence="1 6">Belongs to the copper/topaquinone oxidase family.</text>
</comment>
<evidence type="ECO:0000256" key="5">
    <source>
        <dbReference type="ARBA" id="ARBA00023008"/>
    </source>
</evidence>
<dbReference type="InterPro" id="IPR036460">
    <property type="entry name" value="Cu_amine_oxidase_C_sf"/>
</dbReference>
<keyword evidence="3 6" id="KW-0801">TPQ</keyword>
<dbReference type="EMBL" id="OZ021743">
    <property type="protein sequence ID" value="CAK9329087.1"/>
    <property type="molecule type" value="Genomic_DNA"/>
</dbReference>
<evidence type="ECO:0000313" key="10">
    <source>
        <dbReference type="EMBL" id="CAK9329087.1"/>
    </source>
</evidence>
<reference evidence="10 11" key="1">
    <citation type="submission" date="2024-03" db="EMBL/GenBank/DDBJ databases">
        <authorList>
            <person name="Gkanogiannis A."/>
            <person name="Becerra Lopez-Lavalle L."/>
        </authorList>
    </citation>
    <scope>NUCLEOTIDE SEQUENCE [LARGE SCALE GENOMIC DNA]</scope>
</reference>
<evidence type="ECO:0000256" key="1">
    <source>
        <dbReference type="ARBA" id="ARBA00007983"/>
    </source>
</evidence>
<keyword evidence="2 6" id="KW-0479">Metal-binding</keyword>
<evidence type="ECO:0000256" key="4">
    <source>
        <dbReference type="ARBA" id="ARBA00023002"/>
    </source>
</evidence>
<dbReference type="EC" id="1.4.3.-" evidence="6"/>
<feature type="domain" description="Copper amine oxidase catalytic" evidence="7">
    <location>
        <begin position="250"/>
        <end position="660"/>
    </location>
</feature>
<feature type="domain" description="Copper amine oxidase N3-terminal" evidence="9">
    <location>
        <begin position="127"/>
        <end position="223"/>
    </location>
</feature>
<dbReference type="Pfam" id="PF02728">
    <property type="entry name" value="Cu_amine_oxidN3"/>
    <property type="match status" value="1"/>
</dbReference>
<dbReference type="SUPFAM" id="SSF54416">
    <property type="entry name" value="Amine oxidase N-terminal region"/>
    <property type="match status" value="2"/>
</dbReference>
<dbReference type="InterPro" id="IPR015798">
    <property type="entry name" value="Cu_amine_oxidase_C"/>
</dbReference>
<evidence type="ECO:0000259" key="8">
    <source>
        <dbReference type="Pfam" id="PF02727"/>
    </source>
</evidence>
<evidence type="ECO:0000259" key="7">
    <source>
        <dbReference type="Pfam" id="PF01179"/>
    </source>
</evidence>
<feature type="domain" description="Copper amine oxidase N2-terminal" evidence="8">
    <location>
        <begin position="32"/>
        <end position="112"/>
    </location>
</feature>
<dbReference type="InterPro" id="IPR000269">
    <property type="entry name" value="Cu_amine_oxidase"/>
</dbReference>
<dbReference type="Gene3D" id="3.10.450.40">
    <property type="match status" value="2"/>
</dbReference>
<dbReference type="InterPro" id="IPR015800">
    <property type="entry name" value="Cu_amine_oxidase_N2"/>
</dbReference>
<accession>A0ABP0Z8G9</accession>
<dbReference type="PANTHER" id="PTHR10638">
    <property type="entry name" value="COPPER AMINE OXIDASE"/>
    <property type="match status" value="1"/>
</dbReference>
<keyword evidence="5 6" id="KW-0186">Copper</keyword>
<proteinExistence type="inferred from homology"/>
<comment type="cofactor">
    <cofactor evidence="6">
        <name>Cu cation</name>
        <dbReference type="ChEBI" id="CHEBI:23378"/>
    </cofactor>
    <text evidence="6">Contains 1 topaquinone per subunit.</text>
</comment>
<dbReference type="Proteomes" id="UP001642487">
    <property type="component" value="Chromosome 9"/>
</dbReference>
<dbReference type="InterPro" id="IPR015802">
    <property type="entry name" value="Cu_amine_oxidase_N3"/>
</dbReference>
<dbReference type="InterPro" id="IPR016182">
    <property type="entry name" value="Cu_amine_oxidase_N-reg"/>
</dbReference>
<protein>
    <recommendedName>
        <fullName evidence="6">Amine oxidase</fullName>
        <ecNumber evidence="6">1.4.3.-</ecNumber>
    </recommendedName>
</protein>
<organism evidence="10 11">
    <name type="scientific">Citrullus colocynthis</name>
    <name type="common">colocynth</name>
    <dbReference type="NCBI Taxonomy" id="252529"/>
    <lineage>
        <taxon>Eukaryota</taxon>
        <taxon>Viridiplantae</taxon>
        <taxon>Streptophyta</taxon>
        <taxon>Embryophyta</taxon>
        <taxon>Tracheophyta</taxon>
        <taxon>Spermatophyta</taxon>
        <taxon>Magnoliopsida</taxon>
        <taxon>eudicotyledons</taxon>
        <taxon>Gunneridae</taxon>
        <taxon>Pentapetalae</taxon>
        <taxon>rosids</taxon>
        <taxon>fabids</taxon>
        <taxon>Cucurbitales</taxon>
        <taxon>Cucurbitaceae</taxon>
        <taxon>Benincaseae</taxon>
        <taxon>Citrullus</taxon>
    </lineage>
</organism>
<comment type="PTM">
    <text evidence="6">Topaquinone (TPQ) is generated by copper-dependent autoxidation of a specific tyrosyl residue.</text>
</comment>
<dbReference type="SUPFAM" id="SSF49998">
    <property type="entry name" value="Amine oxidase catalytic domain"/>
    <property type="match status" value="1"/>
</dbReference>
<gene>
    <name evidence="10" type="ORF">CITCOLO1_LOCUS21523</name>
</gene>
<dbReference type="Pfam" id="PF02727">
    <property type="entry name" value="Cu_amine_oxidN2"/>
    <property type="match status" value="1"/>
</dbReference>
<evidence type="ECO:0000259" key="9">
    <source>
        <dbReference type="Pfam" id="PF02728"/>
    </source>
</evidence>
<sequence>MNFVSMALSILKIPILFLFLFLFTFIPSISSHPFDPLSPLEIQTVSSTIKSKFNNLARSLTFHYVGIDEPNKPAVLSWLANPRSRPPPRQAFAVVRANKQTHEFVVKLANGKGSIVSEYVYQGTGFPTLTLEEQSEAIELSLKHPPFIKSIEKRGLNISDVVGSVFTIGWFGQAQSETKRIVKVLFFYKESTVNVWLRPIEGVETTVDLDDMVLTEFKDLQVSVMPKSEGTEYQASTMRPPFVAETNQIDVHQPLGPSFVVKGHIVSWANWNFHLSFDMRVGIIISAASIYDIDQQKKRQVLYRGHISELFVPYQDPTVEWYYRTFMDAGEFGMGSSAVALEPLHDCPPNAVFFDAFHGGQDGKPVKLENAYCMFEKYAGDIAWRHTESVIPGELIREVRREVSLVIRTITVIGNYDYILDWELKKCGTIKLSVSLTGIMEGKTTPYKHQSDVKEEIYGQLVAPNTIGVNHDHFITYYLDLDIDGQENSFLKTKLKSFKTDGSTPRKSYWSVVEEEIEKELDARLRPTQPVELHIVNPNKKTAIGNKVGYRLIPGPMAVPLLSEDDYPQIRGALCDYDIWVTPYNQSEKWAGGMYVDRGHGDETLSILTQRNRDINNKDIVLWHTIGFHHHPSQDEFPIMPTLTGGFELRPTNFFERNPILKMKAP</sequence>
<evidence type="ECO:0000313" key="11">
    <source>
        <dbReference type="Proteomes" id="UP001642487"/>
    </source>
</evidence>
<name>A0ABP0Z8G9_9ROSI</name>
<keyword evidence="4 6" id="KW-0560">Oxidoreductase</keyword>